<dbReference type="InterPro" id="IPR012349">
    <property type="entry name" value="Split_barrel_FMN-bd"/>
</dbReference>
<dbReference type="InterPro" id="IPR007396">
    <property type="entry name" value="TR_PAI2-type"/>
</dbReference>
<comment type="caution">
    <text evidence="1">The sequence shown here is derived from an EMBL/GenBank/DDBJ whole genome shotgun (WGS) entry which is preliminary data.</text>
</comment>
<dbReference type="Proteomes" id="UP000732193">
    <property type="component" value="Unassembled WGS sequence"/>
</dbReference>
<gene>
    <name evidence="1" type="ORF">JQV55_08745</name>
</gene>
<accession>A0AAE2VYC3</accession>
<organism evidence="1 2">
    <name type="scientific">Sulfitobacter geojensis</name>
    <dbReference type="NCBI Taxonomy" id="1342299"/>
    <lineage>
        <taxon>Bacteria</taxon>
        <taxon>Pseudomonadati</taxon>
        <taxon>Pseudomonadota</taxon>
        <taxon>Alphaproteobacteria</taxon>
        <taxon>Rhodobacterales</taxon>
        <taxon>Roseobacteraceae</taxon>
        <taxon>Sulfitobacter</taxon>
    </lineage>
</organism>
<name>A0AAE2VYC3_9RHOB</name>
<dbReference type="PANTHER" id="PTHR35802:SF1">
    <property type="entry name" value="PROTEASE SYNTHASE AND SPORULATION PROTEIN PAI 2"/>
    <property type="match status" value="1"/>
</dbReference>
<keyword evidence="2" id="KW-1185">Reference proteome</keyword>
<protein>
    <submittedName>
        <fullName evidence="1">FMN-binding negative transcriptional regulator</fullName>
    </submittedName>
</protein>
<dbReference type="PANTHER" id="PTHR35802">
    <property type="entry name" value="PROTEASE SYNTHASE AND SPORULATION PROTEIN PAI 2"/>
    <property type="match status" value="1"/>
</dbReference>
<proteinExistence type="predicted"/>
<dbReference type="RefSeq" id="WP_203241993.1">
    <property type="nucleotide sequence ID" value="NZ_JAFBRH010000002.1"/>
</dbReference>
<reference evidence="1 2" key="1">
    <citation type="submission" date="2021-01" db="EMBL/GenBank/DDBJ databases">
        <title>Diatom-associated Roseobacters Show Island Model of Population Structure.</title>
        <authorList>
            <person name="Qu L."/>
            <person name="Feng X."/>
            <person name="Chen Y."/>
            <person name="Li L."/>
            <person name="Wang X."/>
            <person name="Hu Z."/>
            <person name="Wang H."/>
            <person name="Luo H."/>
        </authorList>
    </citation>
    <scope>NUCLEOTIDE SEQUENCE [LARGE SCALE GENOMIC DNA]</scope>
    <source>
        <strain evidence="1 2">TR60-84</strain>
    </source>
</reference>
<dbReference type="Pfam" id="PF04299">
    <property type="entry name" value="FMN_bind_2"/>
    <property type="match status" value="1"/>
</dbReference>
<evidence type="ECO:0000313" key="2">
    <source>
        <dbReference type="Proteomes" id="UP000732193"/>
    </source>
</evidence>
<dbReference type="EMBL" id="JAFBRM010000002">
    <property type="protein sequence ID" value="MBM1713647.1"/>
    <property type="molecule type" value="Genomic_DNA"/>
</dbReference>
<dbReference type="SUPFAM" id="SSF50475">
    <property type="entry name" value="FMN-binding split barrel"/>
    <property type="match status" value="1"/>
</dbReference>
<evidence type="ECO:0000313" key="1">
    <source>
        <dbReference type="EMBL" id="MBM1713647.1"/>
    </source>
</evidence>
<sequence length="213" mass="23095">MHPNPIYHDADFARNVGFARDRGFGVLAVNGADGPMISHVPFLINAEGTIAELHLVRSNPIARALKEPLAARIAIVGGDSYISPDWYGVADQVPTWNYVAVHLTGTLALRPQEELHDLLDRQSAAYEEKLLPKPPWKTAKMSEGVMDKMMRMIVPCRMAISGIDGTWKLSQNKPDAVRLAAAEQVKGYGFGAETDALSALMRGAGDGETQGSD</sequence>
<dbReference type="AlphaFoldDB" id="A0AAE2VYC3"/>
<dbReference type="Gene3D" id="2.30.110.10">
    <property type="entry name" value="Electron Transport, Fmn-binding Protein, Chain A"/>
    <property type="match status" value="1"/>
</dbReference>